<keyword evidence="4" id="KW-1185">Reference proteome</keyword>
<dbReference type="Pfam" id="PF04993">
    <property type="entry name" value="TfoX_N"/>
    <property type="match status" value="1"/>
</dbReference>
<dbReference type="SUPFAM" id="SSF159894">
    <property type="entry name" value="YgaC/TfoX-N like"/>
    <property type="match status" value="1"/>
</dbReference>
<evidence type="ECO:0000259" key="2">
    <source>
        <dbReference type="Pfam" id="PF04993"/>
    </source>
</evidence>
<protein>
    <submittedName>
        <fullName evidence="3">TfoX/Sxy family protein</fullName>
    </submittedName>
</protein>
<accession>A0ABY6BCG2</accession>
<dbReference type="InterPro" id="IPR007076">
    <property type="entry name" value="TfoX_N"/>
</dbReference>
<feature type="compositionally biased region" description="Low complexity" evidence="1">
    <location>
        <begin position="152"/>
        <end position="173"/>
    </location>
</feature>
<dbReference type="Gene3D" id="3.30.1460.30">
    <property type="entry name" value="YgaC/TfoX-N like chaperone"/>
    <property type="match status" value="1"/>
</dbReference>
<organism evidence="3 4">
    <name type="scientific">Tahibacter amnicola</name>
    <dbReference type="NCBI Taxonomy" id="2976241"/>
    <lineage>
        <taxon>Bacteria</taxon>
        <taxon>Pseudomonadati</taxon>
        <taxon>Pseudomonadota</taxon>
        <taxon>Gammaproteobacteria</taxon>
        <taxon>Lysobacterales</taxon>
        <taxon>Rhodanobacteraceae</taxon>
        <taxon>Tahibacter</taxon>
    </lineage>
</organism>
<name>A0ABY6BCG2_9GAMM</name>
<gene>
    <name evidence="3" type="ORF">N4264_23830</name>
</gene>
<feature type="domain" description="TfoX N-terminal" evidence="2">
    <location>
        <begin position="12"/>
        <end position="104"/>
    </location>
</feature>
<dbReference type="Proteomes" id="UP001064632">
    <property type="component" value="Chromosome"/>
</dbReference>
<evidence type="ECO:0000313" key="4">
    <source>
        <dbReference type="Proteomes" id="UP001064632"/>
    </source>
</evidence>
<dbReference type="EMBL" id="CP104694">
    <property type="protein sequence ID" value="UXI67728.1"/>
    <property type="molecule type" value="Genomic_DNA"/>
</dbReference>
<proteinExistence type="predicted"/>
<evidence type="ECO:0000256" key="1">
    <source>
        <dbReference type="SAM" id="MobiDB-lite"/>
    </source>
</evidence>
<feature type="region of interest" description="Disordered" evidence="1">
    <location>
        <begin position="115"/>
        <end position="179"/>
    </location>
</feature>
<sequence>MADDDYLEYLRDLLSGLGRTVFRKYFGGHGAYYDGVLIAVLVDDRLYFKVDDLTRDRFAAAGGQRWIYTGREPPIQTNYWSVPDEAMDSTEEMTPWARLAYEAALRKPLKARAAGRKKVTGAAVKKAATKKAPARKPAAGKSTTEKPEATRRAAPPSTGAASRTSTAARPAAGRTRRKP</sequence>
<evidence type="ECO:0000313" key="3">
    <source>
        <dbReference type="EMBL" id="UXI67728.1"/>
    </source>
</evidence>
<reference evidence="3" key="1">
    <citation type="submission" date="2022-09" db="EMBL/GenBank/DDBJ databases">
        <title>Tahibacter sp. nov., isolated from a fresh water.</title>
        <authorList>
            <person name="Baek J.H."/>
            <person name="Lee J.K."/>
            <person name="Kim J.M."/>
            <person name="Jeon C.O."/>
        </authorList>
    </citation>
    <scope>NUCLEOTIDE SEQUENCE</scope>
    <source>
        <strain evidence="3">W38</strain>
    </source>
</reference>
<dbReference type="RefSeq" id="WP_261694698.1">
    <property type="nucleotide sequence ID" value="NZ_CP104694.1"/>
</dbReference>